<organism evidence="4 5">
    <name type="scientific">Mya arenaria</name>
    <name type="common">Soft-shell clam</name>
    <dbReference type="NCBI Taxonomy" id="6604"/>
    <lineage>
        <taxon>Eukaryota</taxon>
        <taxon>Metazoa</taxon>
        <taxon>Spiralia</taxon>
        <taxon>Lophotrochozoa</taxon>
        <taxon>Mollusca</taxon>
        <taxon>Bivalvia</taxon>
        <taxon>Autobranchia</taxon>
        <taxon>Heteroconchia</taxon>
        <taxon>Euheterodonta</taxon>
        <taxon>Imparidentia</taxon>
        <taxon>Neoheterodontei</taxon>
        <taxon>Myida</taxon>
        <taxon>Myoidea</taxon>
        <taxon>Myidae</taxon>
        <taxon>Mya</taxon>
    </lineage>
</organism>
<feature type="compositionally biased region" description="Basic and acidic residues" evidence="3">
    <location>
        <begin position="15"/>
        <end position="24"/>
    </location>
</feature>
<dbReference type="Proteomes" id="UP001164746">
    <property type="component" value="Chromosome 1"/>
</dbReference>
<evidence type="ECO:0000256" key="2">
    <source>
        <dbReference type="ARBA" id="ARBA00019577"/>
    </source>
</evidence>
<evidence type="ECO:0000313" key="5">
    <source>
        <dbReference type="Proteomes" id="UP001164746"/>
    </source>
</evidence>
<dbReference type="PANTHER" id="PTHR13073">
    <property type="entry name" value="BLOC-1 COMPLEX SUBUNIT 1"/>
    <property type="match status" value="1"/>
</dbReference>
<name>A0ABY7DAA2_MYAAR</name>
<feature type="non-terminal residue" evidence="4">
    <location>
        <position position="101"/>
    </location>
</feature>
<sequence length="101" mass="11325">MLSNLMKVHHAKQTARKERQEKKKREAIISATALTHALVDHLNAGVANAYVNQKKLDTETKILQANATQFSKQTAHCELNTVYVGSRISIEVKVFCLPHDT</sequence>
<proteinExistence type="inferred from homology"/>
<accession>A0ABY7DAA2</accession>
<evidence type="ECO:0000256" key="3">
    <source>
        <dbReference type="SAM" id="MobiDB-lite"/>
    </source>
</evidence>
<evidence type="ECO:0000313" key="4">
    <source>
        <dbReference type="EMBL" id="WAQ93722.1"/>
    </source>
</evidence>
<gene>
    <name evidence="4" type="ORF">MAR_006193</name>
</gene>
<keyword evidence="5" id="KW-1185">Reference proteome</keyword>
<dbReference type="InterPro" id="IPR009395">
    <property type="entry name" value="BLOC1S1"/>
</dbReference>
<evidence type="ECO:0000256" key="1">
    <source>
        <dbReference type="ARBA" id="ARBA00007133"/>
    </source>
</evidence>
<feature type="region of interest" description="Disordered" evidence="3">
    <location>
        <begin position="1"/>
        <end position="24"/>
    </location>
</feature>
<reference evidence="4" key="1">
    <citation type="submission" date="2022-11" db="EMBL/GenBank/DDBJ databases">
        <title>Centuries of genome instability and evolution in soft-shell clam transmissible cancer (bioRxiv).</title>
        <authorList>
            <person name="Hart S.F.M."/>
            <person name="Yonemitsu M.A."/>
            <person name="Giersch R.M."/>
            <person name="Beal B.F."/>
            <person name="Arriagada G."/>
            <person name="Davis B.W."/>
            <person name="Ostrander E.A."/>
            <person name="Goff S.P."/>
            <person name="Metzger M.J."/>
        </authorList>
    </citation>
    <scope>NUCLEOTIDE SEQUENCE</scope>
    <source>
        <strain evidence="4">MELC-2E11</strain>
        <tissue evidence="4">Siphon/mantle</tissue>
    </source>
</reference>
<dbReference type="PANTHER" id="PTHR13073:SF0">
    <property type="entry name" value="BIOGENESIS OF LYSOSOME-RELATED ORGANELLES COMPLEX 1 SUBUNIT 1"/>
    <property type="match status" value="1"/>
</dbReference>
<comment type="similarity">
    <text evidence="1">Belongs to the BLOC1S1 family.</text>
</comment>
<dbReference type="Pfam" id="PF06320">
    <property type="entry name" value="GCN5L1"/>
    <property type="match status" value="1"/>
</dbReference>
<protein>
    <recommendedName>
        <fullName evidence="2">Biogenesis of lysosome-related organelles complex 1 subunit 1</fullName>
    </recommendedName>
</protein>
<dbReference type="EMBL" id="CP111012">
    <property type="protein sequence ID" value="WAQ93722.1"/>
    <property type="molecule type" value="Genomic_DNA"/>
</dbReference>